<dbReference type="AlphaFoldDB" id="A0A1W6K0E3"/>
<organism evidence="1 2">
    <name type="scientific">Acidianus manzaensis</name>
    <dbReference type="NCBI Taxonomy" id="282676"/>
    <lineage>
        <taxon>Archaea</taxon>
        <taxon>Thermoproteota</taxon>
        <taxon>Thermoprotei</taxon>
        <taxon>Sulfolobales</taxon>
        <taxon>Sulfolobaceae</taxon>
        <taxon>Acidianus</taxon>
    </lineage>
</organism>
<accession>A0A1W6K0E3</accession>
<proteinExistence type="predicted"/>
<dbReference type="RefSeq" id="WP_148691781.1">
    <property type="nucleotide sequence ID" value="NZ_CP020477.1"/>
</dbReference>
<dbReference type="GeneID" id="41590885"/>
<sequence length="473" mass="52998">MAIEIGQSIIDSVIENLGLLSYLGNTTYQIVKQEQCTMEYAKNLISKNRGSNKVYQVYPSLISPYEFVTRAVKLDVGNMRSYYNDISHIIRHGILVKTTKGERTFLAFIGGYDKGWTNSIFSIKIYNGGNAYRTKFSSKLAPRIFNSNTGLIVIPTTNKGPDDWVNFRNPIQEVCQQQLFQQGEQLFIDSMLQSVWQNAIGEISQSFQTFSKNINVVYFAGIMNYILQIQVFLFLNFMKYSVPTDSVIVYNETAKYWNLDSDIQGSLEGISSMTPSMTPGFQLARKLEDVFNLPTLITFPNIPSTLNYVTTLSLSSAIDSFNRVVQEGYKLDNFPIIVGAPVLGSMICSNDCNNSQGLIGFLSDNLLPELPVPSAWQKFQSKYDILIPPPRSYNWDDILVWAQTQGMDISALSTAVDAIAIIQDAVRKVAQEIGATEEELGDIAKDIEIGPEVIERGTENIATDIYNMIKGFL</sequence>
<protein>
    <submittedName>
        <fullName evidence="1">Uncharacterized protein</fullName>
    </submittedName>
</protein>
<dbReference type="KEGG" id="aman:B6F84_08170"/>
<dbReference type="EMBL" id="CP020477">
    <property type="protein sequence ID" value="ARM76003.1"/>
    <property type="molecule type" value="Genomic_DNA"/>
</dbReference>
<gene>
    <name evidence="1" type="ORF">B6F84_08170</name>
</gene>
<dbReference type="Proteomes" id="UP000193404">
    <property type="component" value="Chromosome"/>
</dbReference>
<evidence type="ECO:0000313" key="1">
    <source>
        <dbReference type="EMBL" id="ARM76003.1"/>
    </source>
</evidence>
<name>A0A1W6K0E3_9CREN</name>
<dbReference type="OrthoDB" id="387588at2157"/>
<evidence type="ECO:0000313" key="2">
    <source>
        <dbReference type="Proteomes" id="UP000193404"/>
    </source>
</evidence>
<keyword evidence="2" id="KW-1185">Reference proteome</keyword>
<reference evidence="1 2" key="1">
    <citation type="submission" date="2017-03" db="EMBL/GenBank/DDBJ databases">
        <title>Sulfur activation and transportation mechanism of thermophilic Archaea Acidianus manzaensis YN-25.</title>
        <authorList>
            <person name="Ma Y."/>
            <person name="Yang Y."/>
            <person name="Xia J."/>
        </authorList>
    </citation>
    <scope>NUCLEOTIDE SEQUENCE [LARGE SCALE GENOMIC DNA]</scope>
    <source>
        <strain evidence="1 2">YN-25</strain>
    </source>
</reference>